<evidence type="ECO:0000313" key="3">
    <source>
        <dbReference type="Proteomes" id="UP001049176"/>
    </source>
</evidence>
<sequence>MENQVVFGSDLQAMQGRLDTHRMSSDGHSILPAINAIPAEILINIFRYFQPAYFGPKCDIPPIVDLIRVCKHWRTVALNESSLWSTINLDNPKHFHVTMVRQWLERSKACPLILSLRVYHLHEAEEMTVLVETVLSIFIQHLCRWSSIALHLGNVPIRSQSPLLNLPVSHSAAPLLEKVHIYHIGSSTPEVCRTLWKAIGSYPSVRSAEWIEGNDLGTCLSSVLSAPWKNLIHLTSRFLLDDAFLKFLAGCPTLEFLHIISLHESNSPLNPRPRISLPSLHTLSCSSYPSIPLSQLLDHLEVPKLTSLILNDYCGQWISLLERSACRLRDLSIYVRAWPEVDISQLLLSSPMTHVEKLDVTLASSKLSADSILQALTQKEGVTSLPSLRQLKLYLSGFQAGLLSTMLESRLSDSSCSLRKISLNLSLGRSARNGGDSADIEFLKNLKIDGVDLEYFL</sequence>
<dbReference type="Pfam" id="PF12937">
    <property type="entry name" value="F-box-like"/>
    <property type="match status" value="1"/>
</dbReference>
<name>A0A9P7RW67_9AGAR</name>
<dbReference type="GeneID" id="66080831"/>
<comment type="caution">
    <text evidence="2">The sequence shown here is derived from an EMBL/GenBank/DDBJ whole genome shotgun (WGS) entry which is preliminary data.</text>
</comment>
<dbReference type="Proteomes" id="UP001049176">
    <property type="component" value="Chromosome 7"/>
</dbReference>
<dbReference type="KEGG" id="more:E1B28_011756"/>
<reference evidence="2" key="1">
    <citation type="journal article" date="2021" name="Genome Biol. Evol.">
        <title>The assembled and annotated genome of the fairy-ring fungus Marasmius oreades.</title>
        <authorList>
            <person name="Hiltunen M."/>
            <person name="Ament-Velasquez S.L."/>
            <person name="Johannesson H."/>
        </authorList>
    </citation>
    <scope>NUCLEOTIDE SEQUENCE</scope>
    <source>
        <strain evidence="2">03SP1</strain>
    </source>
</reference>
<organism evidence="2 3">
    <name type="scientific">Marasmius oreades</name>
    <name type="common">fairy-ring Marasmius</name>
    <dbReference type="NCBI Taxonomy" id="181124"/>
    <lineage>
        <taxon>Eukaryota</taxon>
        <taxon>Fungi</taxon>
        <taxon>Dikarya</taxon>
        <taxon>Basidiomycota</taxon>
        <taxon>Agaricomycotina</taxon>
        <taxon>Agaricomycetes</taxon>
        <taxon>Agaricomycetidae</taxon>
        <taxon>Agaricales</taxon>
        <taxon>Marasmiineae</taxon>
        <taxon>Marasmiaceae</taxon>
        <taxon>Marasmius</taxon>
    </lineage>
</organism>
<dbReference type="InterPro" id="IPR036047">
    <property type="entry name" value="F-box-like_dom_sf"/>
</dbReference>
<evidence type="ECO:0000313" key="2">
    <source>
        <dbReference type="EMBL" id="KAG7090148.1"/>
    </source>
</evidence>
<dbReference type="EMBL" id="CM032187">
    <property type="protein sequence ID" value="KAG7090148.1"/>
    <property type="molecule type" value="Genomic_DNA"/>
</dbReference>
<accession>A0A9P7RW67</accession>
<evidence type="ECO:0000259" key="1">
    <source>
        <dbReference type="Pfam" id="PF12937"/>
    </source>
</evidence>
<feature type="domain" description="F-box" evidence="1">
    <location>
        <begin position="34"/>
        <end position="89"/>
    </location>
</feature>
<dbReference type="OrthoDB" id="3217549at2759"/>
<gene>
    <name evidence="2" type="ORF">E1B28_011756</name>
</gene>
<dbReference type="Gene3D" id="1.20.1280.50">
    <property type="match status" value="1"/>
</dbReference>
<dbReference type="AlphaFoldDB" id="A0A9P7RW67"/>
<protein>
    <recommendedName>
        <fullName evidence="1">F-box domain-containing protein</fullName>
    </recommendedName>
</protein>
<dbReference type="SUPFAM" id="SSF81383">
    <property type="entry name" value="F-box domain"/>
    <property type="match status" value="1"/>
</dbReference>
<dbReference type="RefSeq" id="XP_043006618.1">
    <property type="nucleotide sequence ID" value="XM_043156806.1"/>
</dbReference>
<proteinExistence type="predicted"/>
<dbReference type="InterPro" id="IPR001810">
    <property type="entry name" value="F-box_dom"/>
</dbReference>
<keyword evidence="3" id="KW-1185">Reference proteome</keyword>